<keyword evidence="3" id="KW-1185">Reference proteome</keyword>
<comment type="caution">
    <text evidence="2">The sequence shown here is derived from an EMBL/GenBank/DDBJ whole genome shotgun (WGS) entry which is preliminary data.</text>
</comment>
<dbReference type="SUPFAM" id="SSF49344">
    <property type="entry name" value="CBD9-like"/>
    <property type="match status" value="1"/>
</dbReference>
<feature type="domain" description="Carbohydrate-binding" evidence="1">
    <location>
        <begin position="64"/>
        <end position="240"/>
    </location>
</feature>
<dbReference type="CDD" id="cd09620">
    <property type="entry name" value="CBM9_like_3"/>
    <property type="match status" value="1"/>
</dbReference>
<gene>
    <name evidence="2" type="ORF">QTN47_02285</name>
</gene>
<name>A0ABV3Z8W9_9BACT</name>
<dbReference type="InterPro" id="IPR010502">
    <property type="entry name" value="Carb-bd_dom_fam9"/>
</dbReference>
<organism evidence="2 3">
    <name type="scientific">Danxiaibacter flavus</name>
    <dbReference type="NCBI Taxonomy" id="3049108"/>
    <lineage>
        <taxon>Bacteria</taxon>
        <taxon>Pseudomonadati</taxon>
        <taxon>Bacteroidota</taxon>
        <taxon>Chitinophagia</taxon>
        <taxon>Chitinophagales</taxon>
        <taxon>Chitinophagaceae</taxon>
        <taxon>Danxiaibacter</taxon>
    </lineage>
</organism>
<dbReference type="Proteomes" id="UP001560573">
    <property type="component" value="Unassembled WGS sequence"/>
</dbReference>
<protein>
    <submittedName>
        <fullName evidence="2">Carbohydrate-binding family 9-like protein</fullName>
    </submittedName>
</protein>
<reference evidence="2 3" key="1">
    <citation type="submission" date="2023-07" db="EMBL/GenBank/DDBJ databases">
        <authorList>
            <person name="Lian W.-H."/>
        </authorList>
    </citation>
    <scope>NUCLEOTIDE SEQUENCE [LARGE SCALE GENOMIC DNA]</scope>
    <source>
        <strain evidence="2 3">SYSU DXS3180</strain>
    </source>
</reference>
<sequence length="241" mass="27251">MRLLLLAIAVGINIISFSQTRSGNINATPLSVSKSSDFEVNGKGDNNEWDKCAWNVITKLDSGGQAYNTKFKMLYSEKGIYVLFKGADDHITTSSTKDFDALFKGDVFEVFFQTDTATSIYLEYEINHLNKELVLLVPNFNGRAFGWQPFAYVNNRKVQKAVSIEGGKAEVNTAITGWAAEVFFPYALFSPLLNVPPKAGTVWRANFYRLDYDSGQMIKWAWSPIEKNFHEYKKFGTIIFK</sequence>
<dbReference type="Pfam" id="PF16011">
    <property type="entry name" value="CBM9_2"/>
    <property type="match status" value="1"/>
</dbReference>
<evidence type="ECO:0000313" key="3">
    <source>
        <dbReference type="Proteomes" id="UP001560573"/>
    </source>
</evidence>
<evidence type="ECO:0000259" key="1">
    <source>
        <dbReference type="Pfam" id="PF16011"/>
    </source>
</evidence>
<dbReference type="Gene3D" id="2.60.40.1190">
    <property type="match status" value="1"/>
</dbReference>
<accession>A0ABV3Z8W9</accession>
<proteinExistence type="predicted"/>
<evidence type="ECO:0000313" key="2">
    <source>
        <dbReference type="EMBL" id="MEX6686302.1"/>
    </source>
</evidence>
<dbReference type="EMBL" id="JAULBC010000001">
    <property type="protein sequence ID" value="MEX6686302.1"/>
    <property type="molecule type" value="Genomic_DNA"/>
</dbReference>
<dbReference type="RefSeq" id="WP_369327695.1">
    <property type="nucleotide sequence ID" value="NZ_JAULBC010000001.1"/>
</dbReference>